<evidence type="ECO:0000256" key="6">
    <source>
        <dbReference type="ARBA" id="ARBA00022989"/>
    </source>
</evidence>
<keyword evidence="13" id="KW-1185">Reference proteome</keyword>
<dbReference type="GO" id="GO:0050660">
    <property type="term" value="F:flavin adenine dinucleotide binding"/>
    <property type="evidence" value="ECO:0007669"/>
    <property type="project" value="TreeGrafter"/>
</dbReference>
<dbReference type="AlphaFoldDB" id="A0A8H3UJL4"/>
<feature type="transmembrane region" description="Helical" evidence="10">
    <location>
        <begin position="110"/>
        <end position="130"/>
    </location>
</feature>
<evidence type="ECO:0000313" key="12">
    <source>
        <dbReference type="EMBL" id="KAE9971957.1"/>
    </source>
</evidence>
<dbReference type="SUPFAM" id="SSF103481">
    <property type="entry name" value="Multidrug resistance efflux transporter EmrE"/>
    <property type="match status" value="1"/>
</dbReference>
<keyword evidence="8 10" id="KW-0472">Membrane</keyword>
<feature type="compositionally biased region" description="Acidic residues" evidence="9">
    <location>
        <begin position="345"/>
        <end position="355"/>
    </location>
</feature>
<keyword evidence="7" id="KW-0560">Oxidoreductase</keyword>
<dbReference type="InterPro" id="IPR023753">
    <property type="entry name" value="FAD/NAD-binding_dom"/>
</dbReference>
<gene>
    <name evidence="12" type="ORF">EG327_009664</name>
</gene>
<comment type="caution">
    <text evidence="12">The sequence shown here is derived from an EMBL/GenBank/DDBJ whole genome shotgun (WGS) entry which is preliminary data.</text>
</comment>
<evidence type="ECO:0000313" key="13">
    <source>
        <dbReference type="Proteomes" id="UP000490939"/>
    </source>
</evidence>
<evidence type="ECO:0000256" key="9">
    <source>
        <dbReference type="SAM" id="MobiDB-lite"/>
    </source>
</evidence>
<evidence type="ECO:0000256" key="10">
    <source>
        <dbReference type="SAM" id="Phobius"/>
    </source>
</evidence>
<evidence type="ECO:0000256" key="5">
    <source>
        <dbReference type="ARBA" id="ARBA00022827"/>
    </source>
</evidence>
<feature type="transmembrane region" description="Helical" evidence="10">
    <location>
        <begin position="226"/>
        <end position="245"/>
    </location>
</feature>
<reference evidence="12 13" key="1">
    <citation type="submission" date="2019-07" db="EMBL/GenBank/DDBJ databases">
        <title>Venturia inaequalis Genome Resource.</title>
        <authorList>
            <person name="Lichtner F.J."/>
        </authorList>
    </citation>
    <scope>NUCLEOTIDE SEQUENCE [LARGE SCALE GENOMIC DNA]</scope>
    <source>
        <strain evidence="12 13">DMI_063113</strain>
    </source>
</reference>
<dbReference type="GO" id="GO:0015095">
    <property type="term" value="F:magnesium ion transmembrane transporter activity"/>
    <property type="evidence" value="ECO:0007669"/>
    <property type="project" value="InterPro"/>
</dbReference>
<dbReference type="SUPFAM" id="SSF51905">
    <property type="entry name" value="FAD/NAD(P)-binding domain"/>
    <property type="match status" value="1"/>
</dbReference>
<keyword evidence="4 10" id="KW-0812">Transmembrane</keyword>
<dbReference type="CDD" id="cd12148">
    <property type="entry name" value="fungal_TF_MHR"/>
    <property type="match status" value="1"/>
</dbReference>
<dbReference type="GO" id="GO:0005737">
    <property type="term" value="C:cytoplasm"/>
    <property type="evidence" value="ECO:0007669"/>
    <property type="project" value="TreeGrafter"/>
</dbReference>
<evidence type="ECO:0000259" key="11">
    <source>
        <dbReference type="Pfam" id="PF07992"/>
    </source>
</evidence>
<evidence type="ECO:0000256" key="1">
    <source>
        <dbReference type="ARBA" id="ARBA00004141"/>
    </source>
</evidence>
<dbReference type="FunFam" id="1.10.3730.20:FF:000012">
    <property type="entry name" value="DUF803 domain-containing protein"/>
    <property type="match status" value="1"/>
</dbReference>
<evidence type="ECO:0000256" key="7">
    <source>
        <dbReference type="ARBA" id="ARBA00023002"/>
    </source>
</evidence>
<dbReference type="InterPro" id="IPR037185">
    <property type="entry name" value="EmrE-like"/>
</dbReference>
<accession>A0A8H3UJL4</accession>
<dbReference type="PRINTS" id="PR00411">
    <property type="entry name" value="PNDRDTASEI"/>
</dbReference>
<keyword evidence="3" id="KW-0285">Flavoprotein</keyword>
<evidence type="ECO:0000256" key="4">
    <source>
        <dbReference type="ARBA" id="ARBA00022692"/>
    </source>
</evidence>
<dbReference type="EMBL" id="WNWR01000653">
    <property type="protein sequence ID" value="KAE9971957.1"/>
    <property type="molecule type" value="Genomic_DNA"/>
</dbReference>
<feature type="compositionally biased region" description="Low complexity" evidence="9">
    <location>
        <begin position="453"/>
        <end position="462"/>
    </location>
</feature>
<feature type="transmembrane region" description="Helical" evidence="10">
    <location>
        <begin position="150"/>
        <end position="171"/>
    </location>
</feature>
<dbReference type="GO" id="GO:0016020">
    <property type="term" value="C:membrane"/>
    <property type="evidence" value="ECO:0007669"/>
    <property type="project" value="UniProtKB-SubCell"/>
</dbReference>
<keyword evidence="5" id="KW-0274">FAD</keyword>
<feature type="transmembrane region" description="Helical" evidence="10">
    <location>
        <begin position="59"/>
        <end position="77"/>
    </location>
</feature>
<name>A0A8H3UJL4_VENIN</name>
<feature type="transmembrane region" description="Helical" evidence="10">
    <location>
        <begin position="6"/>
        <end position="28"/>
    </location>
</feature>
<feature type="compositionally biased region" description="Polar residues" evidence="9">
    <location>
        <begin position="369"/>
        <end position="386"/>
    </location>
</feature>
<comment type="similarity">
    <text evidence="2">Belongs to the FAD-dependent oxidoreductase family.</text>
</comment>
<organism evidence="12 13">
    <name type="scientific">Venturia inaequalis</name>
    <name type="common">Apple scab fungus</name>
    <dbReference type="NCBI Taxonomy" id="5025"/>
    <lineage>
        <taxon>Eukaryota</taxon>
        <taxon>Fungi</taxon>
        <taxon>Dikarya</taxon>
        <taxon>Ascomycota</taxon>
        <taxon>Pezizomycotina</taxon>
        <taxon>Dothideomycetes</taxon>
        <taxon>Pleosporomycetidae</taxon>
        <taxon>Venturiales</taxon>
        <taxon>Venturiaceae</taxon>
        <taxon>Venturia</taxon>
    </lineage>
</organism>
<dbReference type="Gene3D" id="3.50.50.100">
    <property type="match status" value="1"/>
</dbReference>
<feature type="transmembrane region" description="Helical" evidence="10">
    <location>
        <begin position="290"/>
        <end position="308"/>
    </location>
</feature>
<dbReference type="Gene3D" id="1.10.3730.20">
    <property type="match status" value="1"/>
</dbReference>
<proteinExistence type="inferred from homology"/>
<comment type="subcellular location">
    <subcellularLocation>
        <location evidence="1">Membrane</location>
        <topology evidence="1">Multi-pass membrane protein</topology>
    </subcellularLocation>
</comment>
<sequence length="1001" mass="108430">MVDLSPSAGVAIGILVGIASTCIQSIGLTQQRKSHLLEEQKQDDGHVQRPPYRRRRWQLGMLAFLIANIVGSSIQITTLPLPVLSTLQASGLVFNTICATVILGEPFTRYSLVGTILVAIGAVLIGIFGSVTEPSHNLNQLLVLLGRGQFLMWLFGTFFVAVLIIASTFMLKRLPSKNTHRMRLIRGMAYGSASGILSAHCLLLAKSAVELLVRTIADRNNQFNRWQSWMILLGLVFLALTQLYYLHRGLKLCSTSVLYPFVFCIYNIVAILDGLIYFDQGSRLPVRDAALIAVGTAVLLGGVFALSWRLQEDENMPGPSVVDVKAPARVLTPRTILQPGLGLADESEEDSDEESPLLRPGDEEATVRPSRSSETTPLLRTKTASAWQEPKTRRKNRALTKGSLRPGKLRKSVTTNEETNDLWDELNDRGNRRSGEYSPHSMRSPSFSKLAGRRSASGGRRAFTLPPRRLSGSERLSKMGWGLWDSGRGKSHESLPVGRDPASPPGASEPTDGEDTEGEQGMKRRSLGWNMGGDRGRGSGTSTSEDPGNGWFKMKWWKKRWKSGDEEEILEGVINMSEVMAEKVVDSTPKTVLVLGGSYAGISAAHNFLRNVLPSLPDKASYNVTLVNTSSHFYSRPSAPRGVVSEKLHPFSKAYYDIAQGFAAYPAGQFTFLEGTATSFDPATHTVGIALPTKQVQTVTYHALVIATGTAPTWVAHGIHTTHQLTQESQKAFHAALPSAKTIVIAGGGPAGVETAGELGHELNGLPGMFASAPKDPKVKITIVTSDTKLLPALRPAIATKAENILAKMGVNVIYGTKVESVLPVNAGNEDPATLALDGVTTKTTVTLSNGENIAADLYIPAMGVKPNTQFVPKNFLSEKGYINNNAKTLRIDEAGPNVYAVGDVATYCVGGVMDIYSAIPVLGENMKRDLLGDKATGVDKQYSPNRKETQLVPIGRSKGVGAIMGWKLPSFFVWMIKGRDYFAGMTQPVVDGSKWGKIPK</sequence>
<dbReference type="GO" id="GO:0004174">
    <property type="term" value="F:electron-transferring-flavoprotein dehydrogenase activity"/>
    <property type="evidence" value="ECO:0007669"/>
    <property type="project" value="TreeGrafter"/>
</dbReference>
<feature type="transmembrane region" description="Helical" evidence="10">
    <location>
        <begin position="257"/>
        <end position="278"/>
    </location>
</feature>
<dbReference type="InterPro" id="IPR036188">
    <property type="entry name" value="FAD/NAD-bd_sf"/>
</dbReference>
<feature type="compositionally biased region" description="Basic and acidic residues" evidence="9">
    <location>
        <begin position="426"/>
        <end position="435"/>
    </location>
</feature>
<protein>
    <recommendedName>
        <fullName evidence="11">FAD/NAD(P)-binding domain-containing protein</fullName>
    </recommendedName>
</protein>
<dbReference type="Proteomes" id="UP000490939">
    <property type="component" value="Unassembled WGS sequence"/>
</dbReference>
<evidence type="ECO:0000256" key="2">
    <source>
        <dbReference type="ARBA" id="ARBA00006442"/>
    </source>
</evidence>
<dbReference type="Pfam" id="PF07992">
    <property type="entry name" value="Pyr_redox_2"/>
    <property type="match status" value="1"/>
</dbReference>
<keyword evidence="6 10" id="KW-1133">Transmembrane helix</keyword>
<evidence type="ECO:0000256" key="3">
    <source>
        <dbReference type="ARBA" id="ARBA00022630"/>
    </source>
</evidence>
<dbReference type="PANTHER" id="PTHR43735:SF3">
    <property type="entry name" value="FERROPTOSIS SUPPRESSOR PROTEIN 1"/>
    <property type="match status" value="1"/>
</dbReference>
<dbReference type="PANTHER" id="PTHR43735">
    <property type="entry name" value="APOPTOSIS-INDUCING FACTOR 1"/>
    <property type="match status" value="1"/>
</dbReference>
<evidence type="ECO:0000256" key="8">
    <source>
        <dbReference type="ARBA" id="ARBA00023136"/>
    </source>
</evidence>
<dbReference type="Pfam" id="PF05653">
    <property type="entry name" value="Mg_trans_NIPA"/>
    <property type="match status" value="1"/>
</dbReference>
<feature type="region of interest" description="Disordered" evidence="9">
    <location>
        <begin position="341"/>
        <end position="546"/>
    </location>
</feature>
<feature type="transmembrane region" description="Helical" evidence="10">
    <location>
        <begin position="83"/>
        <end position="103"/>
    </location>
</feature>
<dbReference type="InterPro" id="IPR008521">
    <property type="entry name" value="Mg_trans_NIPA"/>
</dbReference>
<dbReference type="PRINTS" id="PR00368">
    <property type="entry name" value="FADPNR"/>
</dbReference>
<feature type="domain" description="FAD/NAD(P)-binding" evidence="11">
    <location>
        <begin position="591"/>
        <end position="919"/>
    </location>
</feature>